<dbReference type="STRING" id="478820.A0A196S823"/>
<evidence type="ECO:0000256" key="2">
    <source>
        <dbReference type="ARBA" id="ARBA00022840"/>
    </source>
</evidence>
<dbReference type="GO" id="GO:0005524">
    <property type="term" value="F:ATP binding"/>
    <property type="evidence" value="ECO:0007669"/>
    <property type="project" value="UniProtKB-KW"/>
</dbReference>
<dbReference type="Proteomes" id="UP000078348">
    <property type="component" value="Unassembled WGS sequence"/>
</dbReference>
<reference evidence="4 5" key="1">
    <citation type="submission" date="2016-05" db="EMBL/GenBank/DDBJ databases">
        <title>Nuclear genome of Blastocystis sp. subtype 1 NandII.</title>
        <authorList>
            <person name="Gentekaki E."/>
            <person name="Curtis B."/>
            <person name="Stairs C."/>
            <person name="Eme L."/>
            <person name="Herman E."/>
            <person name="Klimes V."/>
            <person name="Arias M.C."/>
            <person name="Elias M."/>
            <person name="Hilliou F."/>
            <person name="Klute M."/>
            <person name="Malik S.-B."/>
            <person name="Pightling A."/>
            <person name="Rachubinski R."/>
            <person name="Salas D."/>
            <person name="Schlacht A."/>
            <person name="Suga H."/>
            <person name="Archibald J."/>
            <person name="Ball S.G."/>
            <person name="Clark G."/>
            <person name="Dacks J."/>
            <person name="Van Der Giezen M."/>
            <person name="Tsaousis A."/>
            <person name="Roger A."/>
        </authorList>
    </citation>
    <scope>NUCLEOTIDE SEQUENCE [LARGE SCALE GENOMIC DNA]</scope>
    <source>
        <strain evidence="5">ATCC 50177 / NandII</strain>
    </source>
</reference>
<dbReference type="GO" id="GO:0005737">
    <property type="term" value="C:cytoplasm"/>
    <property type="evidence" value="ECO:0007669"/>
    <property type="project" value="TreeGrafter"/>
</dbReference>
<dbReference type="PROSITE" id="PS50011">
    <property type="entry name" value="PROTEIN_KINASE_DOM"/>
    <property type="match status" value="1"/>
</dbReference>
<evidence type="ECO:0000256" key="1">
    <source>
        <dbReference type="ARBA" id="ARBA00022741"/>
    </source>
</evidence>
<dbReference type="AlphaFoldDB" id="A0A196S823"/>
<organism evidence="4 5">
    <name type="scientific">Blastocystis sp. subtype 1 (strain ATCC 50177 / NandII)</name>
    <dbReference type="NCBI Taxonomy" id="478820"/>
    <lineage>
        <taxon>Eukaryota</taxon>
        <taxon>Sar</taxon>
        <taxon>Stramenopiles</taxon>
        <taxon>Bigyra</taxon>
        <taxon>Opalozoa</taxon>
        <taxon>Opalinata</taxon>
        <taxon>Blastocystidae</taxon>
        <taxon>Blastocystis</taxon>
    </lineage>
</organism>
<dbReference type="OrthoDB" id="8693905at2759"/>
<dbReference type="InterPro" id="IPR050629">
    <property type="entry name" value="STE20/SPS1-PAK"/>
</dbReference>
<sequence length="371" mass="41796">MVSDVTIAIKRVKKTESVRELEKGVESLKKCISPFIVRYSNVFQKGDEVWIVMEYCRCGSVARIIRNGNRLTEEQIREITSCCLLGLNYLHNMNTIHGDFKPDNLLLSQTGVVKMCDFGLALKQNQERICGTPAYMAPEAFEGKEEPKSDVWSLGITLMELAEGKNPYAGCTAEVVKKRVQEEKSPALSSSKWSVELVDFVNRCLKKEVRERASVNELMSHSFVKDSVARLKENDSSKLLHELAEKVGRMSEEEMSEATKLNLCEMTVIGGMKTGGVKGDKEVVESVTNECVTPVATYENVFEMNTTDDFYEHYANSDAIVVKNGVGNDRDVVSWDMNVYKNLKELIIGDKCFWYMNGLELEGMSVLEKLI</sequence>
<dbReference type="EMBL" id="LXWW01000453">
    <property type="protein sequence ID" value="OAO13183.1"/>
    <property type="molecule type" value="Genomic_DNA"/>
</dbReference>
<name>A0A196S823_BLAHN</name>
<comment type="caution">
    <text evidence="4">The sequence shown here is derived from an EMBL/GenBank/DDBJ whole genome shotgun (WGS) entry which is preliminary data.</text>
</comment>
<dbReference type="GO" id="GO:0004674">
    <property type="term" value="F:protein serine/threonine kinase activity"/>
    <property type="evidence" value="ECO:0007669"/>
    <property type="project" value="TreeGrafter"/>
</dbReference>
<proteinExistence type="predicted"/>
<keyword evidence="4" id="KW-0808">Transferase</keyword>
<feature type="domain" description="Protein kinase" evidence="3">
    <location>
        <begin position="1"/>
        <end position="224"/>
    </location>
</feature>
<dbReference type="PANTHER" id="PTHR48012">
    <property type="entry name" value="STERILE20-LIKE KINASE, ISOFORM B-RELATED"/>
    <property type="match status" value="1"/>
</dbReference>
<evidence type="ECO:0000313" key="4">
    <source>
        <dbReference type="EMBL" id="OAO13183.1"/>
    </source>
</evidence>
<keyword evidence="4" id="KW-0418">Kinase</keyword>
<dbReference type="SUPFAM" id="SSF56112">
    <property type="entry name" value="Protein kinase-like (PK-like)"/>
    <property type="match status" value="1"/>
</dbReference>
<dbReference type="InterPro" id="IPR000719">
    <property type="entry name" value="Prot_kinase_dom"/>
</dbReference>
<keyword evidence="2" id="KW-0067">ATP-binding</keyword>
<dbReference type="InterPro" id="IPR011009">
    <property type="entry name" value="Kinase-like_dom_sf"/>
</dbReference>
<gene>
    <name evidence="4" type="ORF">AV274_5125</name>
</gene>
<keyword evidence="5" id="KW-1185">Reference proteome</keyword>
<keyword evidence="1" id="KW-0547">Nucleotide-binding</keyword>
<evidence type="ECO:0000313" key="5">
    <source>
        <dbReference type="Proteomes" id="UP000078348"/>
    </source>
</evidence>
<dbReference type="PANTHER" id="PTHR48012:SF2">
    <property type="entry name" value="STERILE20-LIKE KINASE, ISOFORM B"/>
    <property type="match status" value="1"/>
</dbReference>
<dbReference type="Gene3D" id="1.10.510.10">
    <property type="entry name" value="Transferase(Phosphotransferase) domain 1"/>
    <property type="match status" value="1"/>
</dbReference>
<dbReference type="Pfam" id="PF00069">
    <property type="entry name" value="Pkinase"/>
    <property type="match status" value="1"/>
</dbReference>
<evidence type="ECO:0000259" key="3">
    <source>
        <dbReference type="PROSITE" id="PS50011"/>
    </source>
</evidence>
<protein>
    <submittedName>
        <fullName evidence="4">Serine/threonine-protein kinase</fullName>
    </submittedName>
</protein>
<accession>A0A196S823</accession>